<feature type="transmembrane region" description="Helical" evidence="1">
    <location>
        <begin position="68"/>
        <end position="85"/>
    </location>
</feature>
<protein>
    <submittedName>
        <fullName evidence="2">Uncharacterized protein</fullName>
    </submittedName>
</protein>
<gene>
    <name evidence="2" type="ORF">COB67_13965</name>
</gene>
<dbReference type="Proteomes" id="UP000218113">
    <property type="component" value="Unassembled WGS sequence"/>
</dbReference>
<keyword evidence="1" id="KW-0472">Membrane</keyword>
<evidence type="ECO:0000313" key="3">
    <source>
        <dbReference type="Proteomes" id="UP000218113"/>
    </source>
</evidence>
<accession>A0A2A4SKK1</accession>
<dbReference type="EMBL" id="NVSR01000180">
    <property type="protein sequence ID" value="PCI21589.1"/>
    <property type="molecule type" value="Genomic_DNA"/>
</dbReference>
<comment type="caution">
    <text evidence="2">The sequence shown here is derived from an EMBL/GenBank/DDBJ whole genome shotgun (WGS) entry which is preliminary data.</text>
</comment>
<proteinExistence type="predicted"/>
<evidence type="ECO:0000256" key="1">
    <source>
        <dbReference type="SAM" id="Phobius"/>
    </source>
</evidence>
<keyword evidence="1" id="KW-0812">Transmembrane</keyword>
<organism evidence="2 3">
    <name type="scientific">SAR324 cluster bacterium</name>
    <dbReference type="NCBI Taxonomy" id="2024889"/>
    <lineage>
        <taxon>Bacteria</taxon>
        <taxon>Deltaproteobacteria</taxon>
        <taxon>SAR324 cluster</taxon>
    </lineage>
</organism>
<feature type="transmembrane region" description="Helical" evidence="1">
    <location>
        <begin position="25"/>
        <end position="48"/>
    </location>
</feature>
<keyword evidence="1" id="KW-1133">Transmembrane helix</keyword>
<sequence>MRIFDYAFYSLYSLYLKKEKKSSNYITNTTLGILGLQICLVFGISILFDYFTGINPKIHELINIEKNTFLIGLVIFLLLWERFSNKSYKKRLPNIIKKYKEHPRNKWFRAWMLYLVGLGFILIPIFIIKTLKALS</sequence>
<feature type="transmembrane region" description="Helical" evidence="1">
    <location>
        <begin position="106"/>
        <end position="128"/>
    </location>
</feature>
<reference evidence="3" key="1">
    <citation type="submission" date="2017-08" db="EMBL/GenBank/DDBJ databases">
        <title>A dynamic microbial community with high functional redundancy inhabits the cold, oxic subseafloor aquifer.</title>
        <authorList>
            <person name="Tully B.J."/>
            <person name="Wheat C.G."/>
            <person name="Glazer B.T."/>
            <person name="Huber J.A."/>
        </authorList>
    </citation>
    <scope>NUCLEOTIDE SEQUENCE [LARGE SCALE GENOMIC DNA]</scope>
</reference>
<name>A0A2A4SKK1_9DELT</name>
<dbReference type="AlphaFoldDB" id="A0A2A4SKK1"/>
<evidence type="ECO:0000313" key="2">
    <source>
        <dbReference type="EMBL" id="PCI21589.1"/>
    </source>
</evidence>